<organism evidence="2">
    <name type="scientific">Lotharella globosa</name>
    <dbReference type="NCBI Taxonomy" id="91324"/>
    <lineage>
        <taxon>Eukaryota</taxon>
        <taxon>Sar</taxon>
        <taxon>Rhizaria</taxon>
        <taxon>Cercozoa</taxon>
        <taxon>Chlorarachniophyceae</taxon>
        <taxon>Lotharella</taxon>
    </lineage>
</organism>
<evidence type="ECO:0000313" key="2">
    <source>
        <dbReference type="EMBL" id="CAE0662698.1"/>
    </source>
</evidence>
<dbReference type="AlphaFoldDB" id="A0A7S3YUX1"/>
<feature type="compositionally biased region" description="Basic and acidic residues" evidence="1">
    <location>
        <begin position="129"/>
        <end position="140"/>
    </location>
</feature>
<reference evidence="2" key="1">
    <citation type="submission" date="2021-01" db="EMBL/GenBank/DDBJ databases">
        <authorList>
            <person name="Corre E."/>
            <person name="Pelletier E."/>
            <person name="Niang G."/>
            <person name="Scheremetjew M."/>
            <person name="Finn R."/>
            <person name="Kale V."/>
            <person name="Holt S."/>
            <person name="Cochrane G."/>
            <person name="Meng A."/>
            <person name="Brown T."/>
            <person name="Cohen L."/>
        </authorList>
    </citation>
    <scope>NUCLEOTIDE SEQUENCE</scope>
    <source>
        <strain evidence="2">CCCM811</strain>
    </source>
</reference>
<name>A0A7S3YUX1_9EUKA</name>
<evidence type="ECO:0000256" key="1">
    <source>
        <dbReference type="SAM" id="MobiDB-lite"/>
    </source>
</evidence>
<proteinExistence type="predicted"/>
<sequence>MASTTTSSSRARVTCLPHLVNVCTRYRNCQNQHTDKPESYIANFKEVLAETKQNYPCFYRQLLHPSKTDTFVLPLRRNGNNVTFDLSQDCSVAPNDEYFRTVDDYLKAAEKGLKPEEEDSASTAQLVKEGAEASEQEKSNPRVWHPVNAFRMNVPK</sequence>
<dbReference type="EMBL" id="HBIV01019747">
    <property type="protein sequence ID" value="CAE0662698.1"/>
    <property type="molecule type" value="Transcribed_RNA"/>
</dbReference>
<feature type="region of interest" description="Disordered" evidence="1">
    <location>
        <begin position="111"/>
        <end position="147"/>
    </location>
</feature>
<protein>
    <submittedName>
        <fullName evidence="2">Uncharacterized protein</fullName>
    </submittedName>
</protein>
<gene>
    <name evidence="2" type="ORF">LGLO00237_LOCUS14299</name>
</gene>
<accession>A0A7S3YUX1</accession>